<gene>
    <name evidence="1" type="ORF">HANVADRAFT_59026</name>
</gene>
<keyword evidence="2" id="KW-1185">Reference proteome</keyword>
<comment type="caution">
    <text evidence="1">The sequence shown here is derived from an EMBL/GenBank/DDBJ whole genome shotgun (WGS) entry which is preliminary data.</text>
</comment>
<dbReference type="AlphaFoldDB" id="A0A1B7TE68"/>
<evidence type="ECO:0000313" key="2">
    <source>
        <dbReference type="Proteomes" id="UP000092321"/>
    </source>
</evidence>
<accession>A0A1B7TE68</accession>
<protein>
    <submittedName>
        <fullName evidence="1">Uncharacterized protein</fullName>
    </submittedName>
</protein>
<dbReference type="EMBL" id="LXPE01000011">
    <property type="protein sequence ID" value="OBA27046.1"/>
    <property type="molecule type" value="Genomic_DNA"/>
</dbReference>
<evidence type="ECO:0000313" key="1">
    <source>
        <dbReference type="EMBL" id="OBA27046.1"/>
    </source>
</evidence>
<name>A0A1B7TE68_9ASCO</name>
<organism evidence="1 2">
    <name type="scientific">Hanseniaspora valbyensis NRRL Y-1626</name>
    <dbReference type="NCBI Taxonomy" id="766949"/>
    <lineage>
        <taxon>Eukaryota</taxon>
        <taxon>Fungi</taxon>
        <taxon>Dikarya</taxon>
        <taxon>Ascomycota</taxon>
        <taxon>Saccharomycotina</taxon>
        <taxon>Saccharomycetes</taxon>
        <taxon>Saccharomycodales</taxon>
        <taxon>Saccharomycodaceae</taxon>
        <taxon>Hanseniaspora</taxon>
    </lineage>
</organism>
<proteinExistence type="predicted"/>
<reference evidence="2" key="1">
    <citation type="journal article" date="2016" name="Proc. Natl. Acad. Sci. U.S.A.">
        <title>Comparative genomics of biotechnologically important yeasts.</title>
        <authorList>
            <person name="Riley R."/>
            <person name="Haridas S."/>
            <person name="Wolfe K.H."/>
            <person name="Lopes M.R."/>
            <person name="Hittinger C.T."/>
            <person name="Goeker M."/>
            <person name="Salamov A.A."/>
            <person name="Wisecaver J.H."/>
            <person name="Long T.M."/>
            <person name="Calvey C.H."/>
            <person name="Aerts A.L."/>
            <person name="Barry K.W."/>
            <person name="Choi C."/>
            <person name="Clum A."/>
            <person name="Coughlan A.Y."/>
            <person name="Deshpande S."/>
            <person name="Douglass A.P."/>
            <person name="Hanson S.J."/>
            <person name="Klenk H.-P."/>
            <person name="LaButti K.M."/>
            <person name="Lapidus A."/>
            <person name="Lindquist E.A."/>
            <person name="Lipzen A.M."/>
            <person name="Meier-Kolthoff J.P."/>
            <person name="Ohm R.A."/>
            <person name="Otillar R.P."/>
            <person name="Pangilinan J.L."/>
            <person name="Peng Y."/>
            <person name="Rokas A."/>
            <person name="Rosa C.A."/>
            <person name="Scheuner C."/>
            <person name="Sibirny A.A."/>
            <person name="Slot J.C."/>
            <person name="Stielow J.B."/>
            <person name="Sun H."/>
            <person name="Kurtzman C.P."/>
            <person name="Blackwell M."/>
            <person name="Grigoriev I.V."/>
            <person name="Jeffries T.W."/>
        </authorList>
    </citation>
    <scope>NUCLEOTIDE SEQUENCE [LARGE SCALE GENOMIC DNA]</scope>
    <source>
        <strain evidence="2">NRRL Y-1626</strain>
    </source>
</reference>
<sequence>MNVLGLTTSRFKFNNFKNIIYSNRKIFVLRQYAALPEPFSYFKNIEEANAYIQKQPENLIKTFAEHVKDYQFLNTTKDVLQNHNEILKNEYKKVYNLEEAQIISKNNQKSINPNNQDYKKRQLMIKKALSTSYFLFLKNNKHLERSGNKRLISDRYFAYNCLGLEKRIELEEKYLETRSRLMKIFQISGFPNKKMYKRSIISTKYAKREYFALKHLPKIFMQNKDMYYNVKCKEDLNLFAKKIENDLQEEYDKITLTEVLINYKEAYKLLYDYAKRDKSLFLESTYKKIINIYEDIVPEVEQLSRMYAKALHRNWNEIDYQKTQSEVCHSLKSRITYPLFSGHNLVEASKAQRTSIFLIKFAARNYNIKKYHEDPQNLKTFKPRSILNANSLKKIDKTTKYMSKKAEKEFF</sequence>
<dbReference type="Proteomes" id="UP000092321">
    <property type="component" value="Unassembled WGS sequence"/>
</dbReference>